<organism evidence="2 3">
    <name type="scientific">Aspergillus kawachii</name>
    <name type="common">White koji mold</name>
    <name type="synonym">Aspergillus awamori var. kawachi</name>
    <dbReference type="NCBI Taxonomy" id="1069201"/>
    <lineage>
        <taxon>Eukaryota</taxon>
        <taxon>Fungi</taxon>
        <taxon>Dikarya</taxon>
        <taxon>Ascomycota</taxon>
        <taxon>Pezizomycotina</taxon>
        <taxon>Eurotiomycetes</taxon>
        <taxon>Eurotiomycetidae</taxon>
        <taxon>Eurotiales</taxon>
        <taxon>Aspergillaceae</taxon>
        <taxon>Aspergillus</taxon>
        <taxon>Aspergillus subgen. Circumdati</taxon>
    </lineage>
</organism>
<protein>
    <submittedName>
        <fullName evidence="2">Fungal specific transcription factor</fullName>
    </submittedName>
</protein>
<feature type="compositionally biased region" description="Acidic residues" evidence="1">
    <location>
        <begin position="58"/>
        <end position="71"/>
    </location>
</feature>
<reference evidence="2 3" key="1">
    <citation type="journal article" date="2016" name="DNA Res.">
        <title>Genome sequence of Aspergillus luchuensis NBRC 4314.</title>
        <authorList>
            <person name="Yamada O."/>
            <person name="Machida M."/>
            <person name="Hosoyama A."/>
            <person name="Goto M."/>
            <person name="Takahashi T."/>
            <person name="Futagami T."/>
            <person name="Yamagata Y."/>
            <person name="Takeuchi M."/>
            <person name="Kobayashi T."/>
            <person name="Koike H."/>
            <person name="Abe K."/>
            <person name="Asai K."/>
            <person name="Arita M."/>
            <person name="Fujita N."/>
            <person name="Fukuda K."/>
            <person name="Higa K."/>
            <person name="Horikawa H."/>
            <person name="Ishikawa T."/>
            <person name="Jinno K."/>
            <person name="Kato Y."/>
            <person name="Kirimura K."/>
            <person name="Mizutani O."/>
            <person name="Nakasone K."/>
            <person name="Sano M."/>
            <person name="Shiraishi Y."/>
            <person name="Tsukahara M."/>
            <person name="Gomi K."/>
        </authorList>
    </citation>
    <scope>NUCLEOTIDE SEQUENCE [LARGE SCALE GENOMIC DNA]</scope>
    <source>
        <strain evidence="2 3">RIB 2604</strain>
    </source>
</reference>
<proteinExistence type="predicted"/>
<comment type="caution">
    <text evidence="2">The sequence shown here is derived from an EMBL/GenBank/DDBJ whole genome shotgun (WGS) entry which is preliminary data.</text>
</comment>
<sequence length="103" mass="11417">MGEKIEESTLAPGRGKIGQRRGEEEGENGIGGRNGRNNKSARDGQWIDKTRDRGTRIEEEEEDDDDDDDVDQLTVSPINLRQQLPLALGKGIPGTWSVVHPPR</sequence>
<feature type="compositionally biased region" description="Basic and acidic residues" evidence="1">
    <location>
        <begin position="40"/>
        <end position="57"/>
    </location>
</feature>
<name>A0A146FJ53_ASPKA</name>
<feature type="region of interest" description="Disordered" evidence="1">
    <location>
        <begin position="1"/>
        <end position="72"/>
    </location>
</feature>
<gene>
    <name evidence="2" type="ORF">RIB2604_02004750</name>
</gene>
<reference evidence="3" key="2">
    <citation type="submission" date="2016-02" db="EMBL/GenBank/DDBJ databases">
        <title>Genome sequencing of Aspergillus luchuensis NBRC 4314.</title>
        <authorList>
            <person name="Yamada O."/>
        </authorList>
    </citation>
    <scope>NUCLEOTIDE SEQUENCE [LARGE SCALE GENOMIC DNA]</scope>
    <source>
        <strain evidence="3">RIB 2604</strain>
    </source>
</reference>
<evidence type="ECO:0000256" key="1">
    <source>
        <dbReference type="SAM" id="MobiDB-lite"/>
    </source>
</evidence>
<evidence type="ECO:0000313" key="3">
    <source>
        <dbReference type="Proteomes" id="UP000075230"/>
    </source>
</evidence>
<accession>A0A146FJ53</accession>
<dbReference type="Proteomes" id="UP000075230">
    <property type="component" value="Unassembled WGS sequence"/>
</dbReference>
<dbReference type="AlphaFoldDB" id="A0A146FJ53"/>
<dbReference type="EMBL" id="BCWF01000020">
    <property type="protein sequence ID" value="GAT25896.1"/>
    <property type="molecule type" value="Genomic_DNA"/>
</dbReference>
<evidence type="ECO:0000313" key="2">
    <source>
        <dbReference type="EMBL" id="GAT25896.1"/>
    </source>
</evidence>